<sequence length="254" mass="27958">MFDWFDFMRQAQQSAGTAMLAQHFHLDRDQTQAAMAAFLPAFAMGMQHAMGSKRDDGTVRDLFGGAYHDLWLNAAQAFSPSSQRNGKQILDRLFGSDDVSRRVAHQAADMTGVNADVMQQMLPVLAGIYAGGLYHWMSGQTRAMNKAAQPARPEPPDFAESWARMCAAWTGAEPSRPKPAPSPFEAMMAGFLPSSAPAKEEDQPPAEPSAPDQKQDSPPAWEEMMEKGRDMQKQYLASLQSIFDEVESAGAKKR</sequence>
<dbReference type="RefSeq" id="WP_150949440.1">
    <property type="nucleotide sequence ID" value="NZ_VCMV01000071.1"/>
</dbReference>
<gene>
    <name evidence="2" type="ORF">FEZ63_23160</name>
</gene>
<dbReference type="AlphaFoldDB" id="A0A5N3P473"/>
<dbReference type="InterPro" id="IPR009282">
    <property type="entry name" value="DUF937"/>
</dbReference>
<dbReference type="OrthoDB" id="5526542at2"/>
<name>A0A5N3P473_9HYPH</name>
<evidence type="ECO:0000313" key="2">
    <source>
        <dbReference type="EMBL" id="KAB0264530.1"/>
    </source>
</evidence>
<reference evidence="2 3" key="1">
    <citation type="journal article" date="2019" name="Microorganisms">
        <title>Genome Insights into the Novel Species Microvirga brassicacearum, a Rapeseed Endophyte with Biotechnological Potential.</title>
        <authorList>
            <person name="Jimenez-Gomez A."/>
            <person name="Saati-Santamaria Z."/>
            <person name="Igual J.M."/>
            <person name="Rivas R."/>
            <person name="Mateos P.F."/>
            <person name="Garcia-Fraile P."/>
        </authorList>
    </citation>
    <scope>NUCLEOTIDE SEQUENCE [LARGE SCALE GENOMIC DNA]</scope>
    <source>
        <strain evidence="2 3">CDVBN77</strain>
    </source>
</reference>
<dbReference type="EMBL" id="VCMV01000071">
    <property type="protein sequence ID" value="KAB0264530.1"/>
    <property type="molecule type" value="Genomic_DNA"/>
</dbReference>
<evidence type="ECO:0000313" key="3">
    <source>
        <dbReference type="Proteomes" id="UP000325684"/>
    </source>
</evidence>
<feature type="region of interest" description="Disordered" evidence="1">
    <location>
        <begin position="171"/>
        <end position="233"/>
    </location>
</feature>
<organism evidence="2 3">
    <name type="scientific">Microvirga brassicacearum</name>
    <dbReference type="NCBI Taxonomy" id="2580413"/>
    <lineage>
        <taxon>Bacteria</taxon>
        <taxon>Pseudomonadati</taxon>
        <taxon>Pseudomonadota</taxon>
        <taxon>Alphaproteobacteria</taxon>
        <taxon>Hyphomicrobiales</taxon>
        <taxon>Methylobacteriaceae</taxon>
        <taxon>Microvirga</taxon>
    </lineage>
</organism>
<proteinExistence type="predicted"/>
<accession>A0A5N3P473</accession>
<evidence type="ECO:0000256" key="1">
    <source>
        <dbReference type="SAM" id="MobiDB-lite"/>
    </source>
</evidence>
<dbReference type="Pfam" id="PF06078">
    <property type="entry name" value="DUF937"/>
    <property type="match status" value="1"/>
</dbReference>
<keyword evidence="3" id="KW-1185">Reference proteome</keyword>
<protein>
    <submittedName>
        <fullName evidence="2">DUF937 domain-containing protein</fullName>
    </submittedName>
</protein>
<dbReference type="Proteomes" id="UP000325684">
    <property type="component" value="Unassembled WGS sequence"/>
</dbReference>
<comment type="caution">
    <text evidence="2">The sequence shown here is derived from an EMBL/GenBank/DDBJ whole genome shotgun (WGS) entry which is preliminary data.</text>
</comment>